<dbReference type="InterPro" id="IPR008030">
    <property type="entry name" value="NmrA-like"/>
</dbReference>
<dbReference type="EMBL" id="MLJW01000016">
    <property type="protein sequence ID" value="OIR12779.1"/>
    <property type="molecule type" value="Genomic_DNA"/>
</dbReference>
<name>A0A1J5SXU8_9ZZZZ</name>
<gene>
    <name evidence="2" type="ORF">GALL_58460</name>
</gene>
<organism evidence="2">
    <name type="scientific">mine drainage metagenome</name>
    <dbReference type="NCBI Taxonomy" id="410659"/>
    <lineage>
        <taxon>unclassified sequences</taxon>
        <taxon>metagenomes</taxon>
        <taxon>ecological metagenomes</taxon>
    </lineage>
</organism>
<dbReference type="SUPFAM" id="SSF51735">
    <property type="entry name" value="NAD(P)-binding Rossmann-fold domains"/>
    <property type="match status" value="1"/>
</dbReference>
<dbReference type="InterPro" id="IPR036291">
    <property type="entry name" value="NAD(P)-bd_dom_sf"/>
</dbReference>
<sequence>MKYVITGSIGHISKPIVTELVKEKHQVTVITSNSERIAEIQSLGAQAAVGSVEDIAFLTKTFTGANAVYTMVPPTMSAPDLKKHIGTIGENYAAAIKASAVKNVVNLSSIGAHMAEGCGPVSGIFFVEKALNSLENVNVKHLRPGYFYYNLFANINLIKNMNIIGSNYDENTSIVFADTSDIAVVAAEELLNLSFTGKTIRYIASDERKAKEVAGVIGNAIGKPQLPWINFPDEQTLGGMLQAGLPNEIAKNYVEMGTALRSGEMITDYHKNRPANFGKIKLEDFAKTFAAAYNA</sequence>
<dbReference type="PANTHER" id="PTHR43162:SF1">
    <property type="entry name" value="PRESTALK A DIFFERENTIATION PROTEIN A"/>
    <property type="match status" value="1"/>
</dbReference>
<accession>A0A1J5SXU8</accession>
<feature type="domain" description="NmrA-like" evidence="1">
    <location>
        <begin position="4"/>
        <end position="240"/>
    </location>
</feature>
<proteinExistence type="predicted"/>
<protein>
    <submittedName>
        <fullName evidence="2">NmrA-like family protein</fullName>
    </submittedName>
</protein>
<dbReference type="AlphaFoldDB" id="A0A1J5SXU8"/>
<dbReference type="Gene3D" id="3.40.50.720">
    <property type="entry name" value="NAD(P)-binding Rossmann-like Domain"/>
    <property type="match status" value="1"/>
</dbReference>
<dbReference type="PANTHER" id="PTHR43162">
    <property type="match status" value="1"/>
</dbReference>
<dbReference type="Gene3D" id="3.90.25.10">
    <property type="entry name" value="UDP-galactose 4-epimerase, domain 1"/>
    <property type="match status" value="1"/>
</dbReference>
<dbReference type="Pfam" id="PF05368">
    <property type="entry name" value="NmrA"/>
    <property type="match status" value="1"/>
</dbReference>
<reference evidence="2" key="1">
    <citation type="submission" date="2016-10" db="EMBL/GenBank/DDBJ databases">
        <title>Sequence of Gallionella enrichment culture.</title>
        <authorList>
            <person name="Poehlein A."/>
            <person name="Muehling M."/>
            <person name="Daniel R."/>
        </authorList>
    </citation>
    <scope>NUCLEOTIDE SEQUENCE</scope>
</reference>
<evidence type="ECO:0000259" key="1">
    <source>
        <dbReference type="Pfam" id="PF05368"/>
    </source>
</evidence>
<dbReference type="InterPro" id="IPR051604">
    <property type="entry name" value="Ergot_Alk_Oxidoreductase"/>
</dbReference>
<evidence type="ECO:0000313" key="2">
    <source>
        <dbReference type="EMBL" id="OIR12779.1"/>
    </source>
</evidence>
<comment type="caution">
    <text evidence="2">The sequence shown here is derived from an EMBL/GenBank/DDBJ whole genome shotgun (WGS) entry which is preliminary data.</text>
</comment>